<dbReference type="Proteomes" id="UP000224567">
    <property type="component" value="Unassembled WGS sequence"/>
</dbReference>
<dbReference type="SUPFAM" id="SSF50249">
    <property type="entry name" value="Nucleic acid-binding proteins"/>
    <property type="match status" value="1"/>
</dbReference>
<feature type="compositionally biased region" description="Basic residues" evidence="1">
    <location>
        <begin position="274"/>
        <end position="285"/>
    </location>
</feature>
<reference evidence="4" key="2">
    <citation type="journal article" date="2017" name="J. Anim. Genet.">
        <title>Multiple reference genome sequences of hot pepper reveal the massive evolution of plant disease resistance genes by retroduplication.</title>
        <authorList>
            <person name="Kim S."/>
            <person name="Park J."/>
            <person name="Yeom S.-I."/>
            <person name="Kim Y.-M."/>
            <person name="Seo E."/>
            <person name="Kim K.-T."/>
            <person name="Kim M.-S."/>
            <person name="Lee J.M."/>
            <person name="Cheong K."/>
            <person name="Shin H.-S."/>
            <person name="Kim S.-B."/>
            <person name="Han K."/>
            <person name="Lee J."/>
            <person name="Park M."/>
            <person name="Lee H.-A."/>
            <person name="Lee H.-Y."/>
            <person name="Lee Y."/>
            <person name="Oh S."/>
            <person name="Lee J.H."/>
            <person name="Choi E."/>
            <person name="Choi E."/>
            <person name="Lee S.E."/>
            <person name="Jeon J."/>
            <person name="Kim H."/>
            <person name="Choi G."/>
            <person name="Song H."/>
            <person name="Lee J."/>
            <person name="Lee S.-C."/>
            <person name="Kwon J.-K."/>
            <person name="Lee H.-Y."/>
            <person name="Koo N."/>
            <person name="Hong Y."/>
            <person name="Kim R.W."/>
            <person name="Kang W.-H."/>
            <person name="Huh J.H."/>
            <person name="Kang B.-C."/>
            <person name="Yang T.-J."/>
            <person name="Lee Y.-H."/>
            <person name="Bennetzen J.L."/>
            <person name="Choi D."/>
        </authorList>
    </citation>
    <scope>NUCLEOTIDE SEQUENCE [LARGE SCALE GENOMIC DNA]</scope>
    <source>
        <strain evidence="4">cv. PBC81</strain>
    </source>
</reference>
<comment type="caution">
    <text evidence="3">The sequence shown here is derived from an EMBL/GenBank/DDBJ whole genome shotgun (WGS) entry which is preliminary data.</text>
</comment>
<sequence length="285" mass="32762">MDWNFKVRVVRMWHATPRDKPNFLLSIETVLQDERRKTNTTIFWGEFVDEIMPHLHNLIDEPVIVVMQLIRAHKFQGVYSVQNRWNSSKLWINLDLPPVNDFKSRLGTVSEATPEILSHAISQRSLSISEELAAGTVQLKTVKELLDSEQFHKSVEEVAKNTFHCKKYGRDYQTATHRYKVQIKVMDNTGIVSLLLWDNEAITLIGKSASELKDCPLEELHFNIEEGSDAKKNSVYDNEKISPKKMYISKRGRLKSGGPISEVTDDVDQLSSNKTKKVIKKEKNP</sequence>
<accession>A0A2G2WYU5</accession>
<evidence type="ECO:0000259" key="2">
    <source>
        <dbReference type="Pfam" id="PF08646"/>
    </source>
</evidence>
<dbReference type="EMBL" id="MLFT02000004">
    <property type="protein sequence ID" value="PHT50361.1"/>
    <property type="molecule type" value="Genomic_DNA"/>
</dbReference>
<gene>
    <name evidence="3" type="ORF">CQW23_10108</name>
</gene>
<evidence type="ECO:0000256" key="1">
    <source>
        <dbReference type="SAM" id="MobiDB-lite"/>
    </source>
</evidence>
<dbReference type="InterPro" id="IPR013955">
    <property type="entry name" value="Rep_factor-A_C"/>
</dbReference>
<proteinExistence type="predicted"/>
<evidence type="ECO:0000313" key="4">
    <source>
        <dbReference type="Proteomes" id="UP000224567"/>
    </source>
</evidence>
<dbReference type="Pfam" id="PF08646">
    <property type="entry name" value="Rep_fac-A_C"/>
    <property type="match status" value="1"/>
</dbReference>
<name>A0A2G2WYU5_CAPBA</name>
<dbReference type="InterPro" id="IPR012340">
    <property type="entry name" value="NA-bd_OB-fold"/>
</dbReference>
<feature type="region of interest" description="Disordered" evidence="1">
    <location>
        <begin position="252"/>
        <end position="285"/>
    </location>
</feature>
<organism evidence="3 4">
    <name type="scientific">Capsicum baccatum</name>
    <name type="common">Peruvian pepper</name>
    <dbReference type="NCBI Taxonomy" id="33114"/>
    <lineage>
        <taxon>Eukaryota</taxon>
        <taxon>Viridiplantae</taxon>
        <taxon>Streptophyta</taxon>
        <taxon>Embryophyta</taxon>
        <taxon>Tracheophyta</taxon>
        <taxon>Spermatophyta</taxon>
        <taxon>Magnoliopsida</taxon>
        <taxon>eudicotyledons</taxon>
        <taxon>Gunneridae</taxon>
        <taxon>Pentapetalae</taxon>
        <taxon>asterids</taxon>
        <taxon>lamiids</taxon>
        <taxon>Solanales</taxon>
        <taxon>Solanaceae</taxon>
        <taxon>Solanoideae</taxon>
        <taxon>Capsiceae</taxon>
        <taxon>Capsicum</taxon>
    </lineage>
</organism>
<dbReference type="OrthoDB" id="1305647at2759"/>
<dbReference type="AlphaFoldDB" id="A0A2G2WYU5"/>
<evidence type="ECO:0000313" key="3">
    <source>
        <dbReference type="EMBL" id="PHT50361.1"/>
    </source>
</evidence>
<reference evidence="3 4" key="1">
    <citation type="journal article" date="2017" name="Genome Biol.">
        <title>New reference genome sequences of hot pepper reveal the massive evolution of plant disease-resistance genes by retroduplication.</title>
        <authorList>
            <person name="Kim S."/>
            <person name="Park J."/>
            <person name="Yeom S.I."/>
            <person name="Kim Y.M."/>
            <person name="Seo E."/>
            <person name="Kim K.T."/>
            <person name="Kim M.S."/>
            <person name="Lee J.M."/>
            <person name="Cheong K."/>
            <person name="Shin H.S."/>
            <person name="Kim S.B."/>
            <person name="Han K."/>
            <person name="Lee J."/>
            <person name="Park M."/>
            <person name="Lee H.A."/>
            <person name="Lee H.Y."/>
            <person name="Lee Y."/>
            <person name="Oh S."/>
            <person name="Lee J.H."/>
            <person name="Choi E."/>
            <person name="Choi E."/>
            <person name="Lee S.E."/>
            <person name="Jeon J."/>
            <person name="Kim H."/>
            <person name="Choi G."/>
            <person name="Song H."/>
            <person name="Lee J."/>
            <person name="Lee S.C."/>
            <person name="Kwon J.K."/>
            <person name="Lee H.Y."/>
            <person name="Koo N."/>
            <person name="Hong Y."/>
            <person name="Kim R.W."/>
            <person name="Kang W.H."/>
            <person name="Huh J.H."/>
            <person name="Kang B.C."/>
            <person name="Yang T.J."/>
            <person name="Lee Y.H."/>
            <person name="Bennetzen J.L."/>
            <person name="Choi D."/>
        </authorList>
    </citation>
    <scope>NUCLEOTIDE SEQUENCE [LARGE SCALE GENOMIC DNA]</scope>
    <source>
        <strain evidence="4">cv. PBC81</strain>
    </source>
</reference>
<feature type="domain" description="Replication factor A C-terminal" evidence="2">
    <location>
        <begin position="152"/>
        <end position="216"/>
    </location>
</feature>
<dbReference type="Gene3D" id="2.40.50.140">
    <property type="entry name" value="Nucleic acid-binding proteins"/>
    <property type="match status" value="2"/>
</dbReference>
<protein>
    <recommendedName>
        <fullName evidence="2">Replication factor A C-terminal domain-containing protein</fullName>
    </recommendedName>
</protein>
<keyword evidence="4" id="KW-1185">Reference proteome</keyword>